<dbReference type="InterPro" id="IPR005025">
    <property type="entry name" value="FMN_Rdtase-like_dom"/>
</dbReference>
<dbReference type="Gene3D" id="3.40.50.360">
    <property type="match status" value="1"/>
</dbReference>
<gene>
    <name evidence="8" type="ORF">O3H35_03490</name>
    <name evidence="7" type="ORF">O3H54_09355</name>
</gene>
<dbReference type="PANTHER" id="PTHR43278">
    <property type="entry name" value="NAD(P)H-DEPENDENT FMN-CONTAINING OXIDOREDUCTASE YWQN-RELATED"/>
    <property type="match status" value="1"/>
</dbReference>
<reference evidence="7" key="1">
    <citation type="submission" date="2022-12" db="EMBL/GenBank/DDBJ databases">
        <title>Reclassification of two methanogenic archaea species isolated from the Kolyma lowland permafrost.</title>
        <authorList>
            <person name="Trubitsyn V.E."/>
            <person name="Rivkina E.M."/>
            <person name="Shcherbakova V.A."/>
        </authorList>
    </citation>
    <scope>NUCLEOTIDE SEQUENCE</scope>
    <source>
        <strain evidence="7">M2</strain>
        <strain evidence="8">MK4</strain>
    </source>
</reference>
<dbReference type="InterPro" id="IPR051796">
    <property type="entry name" value="ISF_SsuE-like"/>
</dbReference>
<keyword evidence="9" id="KW-1185">Reference proteome</keyword>
<dbReference type="SUPFAM" id="SSF52218">
    <property type="entry name" value="Flavoproteins"/>
    <property type="match status" value="1"/>
</dbReference>
<comment type="cofactor">
    <cofactor evidence="2">
        <name>[4Fe-4S] cluster</name>
        <dbReference type="ChEBI" id="CHEBI:49883"/>
    </cofactor>
</comment>
<dbReference type="Proteomes" id="UP001068021">
    <property type="component" value="Unassembled WGS sequence"/>
</dbReference>
<keyword evidence="4" id="KW-0288">FMN</keyword>
<keyword evidence="3" id="KW-0285">Flavoprotein</keyword>
<evidence type="ECO:0000256" key="1">
    <source>
        <dbReference type="ARBA" id="ARBA00001917"/>
    </source>
</evidence>
<dbReference type="AlphaFoldDB" id="A0A9E4ZZH9"/>
<dbReference type="Pfam" id="PF03358">
    <property type="entry name" value="FMN_red"/>
    <property type="match status" value="1"/>
</dbReference>
<dbReference type="EMBL" id="JAPVER010000020">
    <property type="protein sequence ID" value="MCZ3366084.1"/>
    <property type="molecule type" value="Genomic_DNA"/>
</dbReference>
<proteinExistence type="inferred from homology"/>
<dbReference type="RefSeq" id="WP_048082090.1">
    <property type="nucleotide sequence ID" value="NZ_JAPVER010000020.1"/>
</dbReference>
<dbReference type="PANTHER" id="PTHR43278:SF2">
    <property type="entry name" value="IRON-SULFUR FLAVOPROTEIN"/>
    <property type="match status" value="1"/>
</dbReference>
<evidence type="ECO:0000256" key="2">
    <source>
        <dbReference type="ARBA" id="ARBA00001966"/>
    </source>
</evidence>
<evidence type="ECO:0000313" key="7">
    <source>
        <dbReference type="EMBL" id="MCZ3366084.1"/>
    </source>
</evidence>
<dbReference type="InterPro" id="IPR029039">
    <property type="entry name" value="Flavoprotein-like_sf"/>
</dbReference>
<evidence type="ECO:0000259" key="6">
    <source>
        <dbReference type="Pfam" id="PF03358"/>
    </source>
</evidence>
<dbReference type="Proteomes" id="UP001074446">
    <property type="component" value="Unassembled WGS sequence"/>
</dbReference>
<sequence length="209" mass="23708">MKIVCVKGSPRVNGNSSSLADYFLKNFQGLQNHRFSSIKMKNFDNPANEIKTFNLNQLNYMGCQGCRKCLTDAEKCIINDDLQEVLEAVRESDVLVLASSVYYGDLTSQTKGFIDRTYSFNAPDFITNPNSSRLESGKCLVMILAQGHPDENMFNDIFTRYKYFFEKKGFSKNYLIRACGVLNKGDIVCRKDVLKQADNVAEEILKKSN</sequence>
<comment type="similarity">
    <text evidence="5">Belongs to the SsuE family. Isf subfamily.</text>
</comment>
<evidence type="ECO:0000313" key="8">
    <source>
        <dbReference type="EMBL" id="MCZ3371688.1"/>
    </source>
</evidence>
<evidence type="ECO:0000256" key="4">
    <source>
        <dbReference type="ARBA" id="ARBA00022643"/>
    </source>
</evidence>
<comment type="cofactor">
    <cofactor evidence="1">
        <name>FMN</name>
        <dbReference type="ChEBI" id="CHEBI:58210"/>
    </cofactor>
</comment>
<protein>
    <submittedName>
        <fullName evidence="7">Flavodoxin family protein</fullName>
    </submittedName>
</protein>
<evidence type="ECO:0000256" key="5">
    <source>
        <dbReference type="ARBA" id="ARBA00038292"/>
    </source>
</evidence>
<dbReference type="EMBL" id="JAPVES010000025">
    <property type="protein sequence ID" value="MCZ3371688.1"/>
    <property type="molecule type" value="Genomic_DNA"/>
</dbReference>
<dbReference type="GO" id="GO:0016491">
    <property type="term" value="F:oxidoreductase activity"/>
    <property type="evidence" value="ECO:0007669"/>
    <property type="project" value="InterPro"/>
</dbReference>
<organism evidence="7 9">
    <name type="scientific">Methanobacterium veterum</name>
    <dbReference type="NCBI Taxonomy" id="408577"/>
    <lineage>
        <taxon>Archaea</taxon>
        <taxon>Methanobacteriati</taxon>
        <taxon>Methanobacteriota</taxon>
        <taxon>Methanomada group</taxon>
        <taxon>Methanobacteria</taxon>
        <taxon>Methanobacteriales</taxon>
        <taxon>Methanobacteriaceae</taxon>
        <taxon>Methanobacterium</taxon>
    </lineage>
</organism>
<name>A0A9E4ZZH9_9EURY</name>
<evidence type="ECO:0000313" key="9">
    <source>
        <dbReference type="Proteomes" id="UP001068021"/>
    </source>
</evidence>
<evidence type="ECO:0000256" key="3">
    <source>
        <dbReference type="ARBA" id="ARBA00022630"/>
    </source>
</evidence>
<comment type="caution">
    <text evidence="7">The sequence shown here is derived from an EMBL/GenBank/DDBJ whole genome shotgun (WGS) entry which is preliminary data.</text>
</comment>
<feature type="domain" description="NADPH-dependent FMN reductase-like" evidence="6">
    <location>
        <begin position="1"/>
        <end position="118"/>
    </location>
</feature>
<accession>A0A9E4ZZH9</accession>